<feature type="transmembrane region" description="Helical" evidence="1">
    <location>
        <begin position="63"/>
        <end position="83"/>
    </location>
</feature>
<evidence type="ECO:0000313" key="3">
    <source>
        <dbReference type="EMBL" id="HIV13429.1"/>
    </source>
</evidence>
<proteinExistence type="predicted"/>
<accession>A0A9D1NUY1</accession>
<gene>
    <name evidence="3" type="ORF">IAA63_09870</name>
</gene>
<evidence type="ECO:0000259" key="2">
    <source>
        <dbReference type="Pfam" id="PF14378"/>
    </source>
</evidence>
<evidence type="ECO:0000313" key="4">
    <source>
        <dbReference type="Proteomes" id="UP000886723"/>
    </source>
</evidence>
<feature type="transmembrane region" description="Helical" evidence="1">
    <location>
        <begin position="139"/>
        <end position="155"/>
    </location>
</feature>
<comment type="caution">
    <text evidence="3">The sequence shown here is derived from an EMBL/GenBank/DDBJ whole genome shotgun (WGS) entry which is preliminary data.</text>
</comment>
<dbReference type="InterPro" id="IPR026841">
    <property type="entry name" value="Aur1/Ipt1"/>
</dbReference>
<feature type="transmembrane region" description="Helical" evidence="1">
    <location>
        <begin position="12"/>
        <end position="32"/>
    </location>
</feature>
<keyword evidence="1" id="KW-1133">Transmembrane helix</keyword>
<dbReference type="EMBL" id="DVON01000204">
    <property type="protein sequence ID" value="HIV13429.1"/>
    <property type="molecule type" value="Genomic_DNA"/>
</dbReference>
<feature type="transmembrane region" description="Helical" evidence="1">
    <location>
        <begin position="95"/>
        <end position="113"/>
    </location>
</feature>
<reference evidence="3" key="1">
    <citation type="submission" date="2020-10" db="EMBL/GenBank/DDBJ databases">
        <authorList>
            <person name="Gilroy R."/>
        </authorList>
    </citation>
    <scope>NUCLEOTIDE SEQUENCE</scope>
    <source>
        <strain evidence="3">ChiBcec2-4451</strain>
    </source>
</reference>
<organism evidence="3 4">
    <name type="scientific">Candidatus Pullilachnospira stercoravium</name>
    <dbReference type="NCBI Taxonomy" id="2840913"/>
    <lineage>
        <taxon>Bacteria</taxon>
        <taxon>Bacillati</taxon>
        <taxon>Bacillota</taxon>
        <taxon>Clostridia</taxon>
        <taxon>Lachnospirales</taxon>
        <taxon>Lachnospiraceae</taxon>
        <taxon>Lachnospiraceae incertae sedis</taxon>
        <taxon>Candidatus Pullilachnospira</taxon>
    </lineage>
</organism>
<dbReference type="Pfam" id="PF14378">
    <property type="entry name" value="PAP2_3"/>
    <property type="match status" value="1"/>
</dbReference>
<reference evidence="3" key="2">
    <citation type="journal article" date="2021" name="PeerJ">
        <title>Extensive microbial diversity within the chicken gut microbiome revealed by metagenomics and culture.</title>
        <authorList>
            <person name="Gilroy R."/>
            <person name="Ravi A."/>
            <person name="Getino M."/>
            <person name="Pursley I."/>
            <person name="Horton D.L."/>
            <person name="Alikhan N.F."/>
            <person name="Baker D."/>
            <person name="Gharbi K."/>
            <person name="Hall N."/>
            <person name="Watson M."/>
            <person name="Adriaenssens E.M."/>
            <person name="Foster-Nyarko E."/>
            <person name="Jarju S."/>
            <person name="Secka A."/>
            <person name="Antonio M."/>
            <person name="Oren A."/>
            <person name="Chaudhuri R.R."/>
            <person name="La Ragione R."/>
            <person name="Hildebrand F."/>
            <person name="Pallen M.J."/>
        </authorList>
    </citation>
    <scope>NUCLEOTIDE SEQUENCE</scope>
    <source>
        <strain evidence="3">ChiBcec2-4451</strain>
    </source>
</reference>
<protein>
    <submittedName>
        <fullName evidence="3">Phosphatase PAP2 family protein</fullName>
    </submittedName>
</protein>
<dbReference type="Gene3D" id="1.20.144.10">
    <property type="entry name" value="Phosphatidic acid phosphatase type 2/haloperoxidase"/>
    <property type="match status" value="1"/>
</dbReference>
<feature type="domain" description="Inositolphosphotransferase Aur1/Ipt1" evidence="2">
    <location>
        <begin position="140"/>
        <end position="203"/>
    </location>
</feature>
<dbReference type="Proteomes" id="UP000886723">
    <property type="component" value="Unassembled WGS sequence"/>
</dbReference>
<feature type="transmembrane region" description="Helical" evidence="1">
    <location>
        <begin position="191"/>
        <end position="210"/>
    </location>
</feature>
<keyword evidence="1" id="KW-0812">Transmembrane</keyword>
<evidence type="ECO:0000256" key="1">
    <source>
        <dbReference type="SAM" id="Phobius"/>
    </source>
</evidence>
<feature type="transmembrane region" description="Helical" evidence="1">
    <location>
        <begin position="167"/>
        <end position="185"/>
    </location>
</feature>
<dbReference type="AlphaFoldDB" id="A0A9D1NUY1"/>
<dbReference type="GO" id="GO:0016020">
    <property type="term" value="C:membrane"/>
    <property type="evidence" value="ECO:0007669"/>
    <property type="project" value="UniProtKB-SubCell"/>
</dbReference>
<keyword evidence="1" id="KW-0472">Membrane</keyword>
<sequence>MKQRMRNRIGRIVPAYYLLPAVICLIYDTTIYSGTQLLTAGWHHWDLTGGLERQIPLLPEFTLIYLLFFPFWIGNFLLIGHLGKETAYRFIRADLLAWTVCGILFLVFPTTNIRPQDLGEGIWSGLLELVYRMDPPTNLFPSIHCLASWLCFAVLRRQQEIPRWYRVCCGIMAILICVSTVAVRQHVLADVAGGILLAEGAWAAAGALKIPALTARTDK</sequence>
<name>A0A9D1NUY1_9FIRM</name>
<dbReference type="InterPro" id="IPR036938">
    <property type="entry name" value="PAP2/HPO_sf"/>
</dbReference>
<dbReference type="SUPFAM" id="SSF48317">
    <property type="entry name" value="Acid phosphatase/Vanadium-dependent haloperoxidase"/>
    <property type="match status" value="1"/>
</dbReference>